<keyword evidence="2 4" id="KW-0863">Zinc-finger</keyword>
<proteinExistence type="predicted"/>
<organism evidence="6 7">
    <name type="scientific">Elysia crispata</name>
    <name type="common">lettuce slug</name>
    <dbReference type="NCBI Taxonomy" id="231223"/>
    <lineage>
        <taxon>Eukaryota</taxon>
        <taxon>Metazoa</taxon>
        <taxon>Spiralia</taxon>
        <taxon>Lophotrochozoa</taxon>
        <taxon>Mollusca</taxon>
        <taxon>Gastropoda</taxon>
        <taxon>Heterobranchia</taxon>
        <taxon>Euthyneura</taxon>
        <taxon>Panpulmonata</taxon>
        <taxon>Sacoglossa</taxon>
        <taxon>Placobranchoidea</taxon>
        <taxon>Plakobranchidae</taxon>
        <taxon>Elysia</taxon>
    </lineage>
</organism>
<feature type="domain" description="RanBP2-type" evidence="5">
    <location>
        <begin position="600"/>
        <end position="630"/>
    </location>
</feature>
<reference evidence="6" key="1">
    <citation type="journal article" date="2023" name="G3 (Bethesda)">
        <title>A reference genome for the long-term kleptoplast-retaining sea slug Elysia crispata morphotype clarki.</title>
        <authorList>
            <person name="Eastman K.E."/>
            <person name="Pendleton A.L."/>
            <person name="Shaikh M.A."/>
            <person name="Suttiyut T."/>
            <person name="Ogas R."/>
            <person name="Tomko P."/>
            <person name="Gavelis G."/>
            <person name="Widhalm J.R."/>
            <person name="Wisecaver J.H."/>
        </authorList>
    </citation>
    <scope>NUCLEOTIDE SEQUENCE</scope>
    <source>
        <strain evidence="6">ECLA1</strain>
    </source>
</reference>
<dbReference type="InterPro" id="IPR001876">
    <property type="entry name" value="Znf_RanBP2"/>
</dbReference>
<protein>
    <recommendedName>
        <fullName evidence="5">RanBP2-type domain-containing protein</fullName>
    </recommendedName>
</protein>
<dbReference type="EMBL" id="JAWDGP010001540">
    <property type="protein sequence ID" value="KAK3790420.1"/>
    <property type="molecule type" value="Genomic_DNA"/>
</dbReference>
<dbReference type="PROSITE" id="PS50199">
    <property type="entry name" value="ZF_RANBP2_2"/>
    <property type="match status" value="1"/>
</dbReference>
<comment type="caution">
    <text evidence="6">The sequence shown here is derived from an EMBL/GenBank/DDBJ whole genome shotgun (WGS) entry which is preliminary data.</text>
</comment>
<dbReference type="Pfam" id="PF00641">
    <property type="entry name" value="Zn_ribbon_RanBP"/>
    <property type="match status" value="1"/>
</dbReference>
<keyword evidence="3" id="KW-0862">Zinc</keyword>
<gene>
    <name evidence="6" type="ORF">RRG08_015890</name>
</gene>
<dbReference type="SMART" id="SM00547">
    <property type="entry name" value="ZnF_RBZ"/>
    <property type="match status" value="2"/>
</dbReference>
<dbReference type="AlphaFoldDB" id="A0AAE1AMR1"/>
<dbReference type="Proteomes" id="UP001283361">
    <property type="component" value="Unassembled WGS sequence"/>
</dbReference>
<sequence length="690" mass="76824">MEALEQVRRLYQQRYQQQSFAFLSDQHTYQQDAKIQRLIEIAIKEVPSVKLFQTPDYLNMFERALKSHIKATSDLTALAKAYESLEKYFLQLAEQPWKGEYKRIKLYGGFYRTRIKSVLPEPESIFQQAGYFLQLDKQILVLEHPVETENVLMLAFDNRLCREQCRIITEHYEVVKGLSVSLDQAITEILYSDRSRSRPNMFVSPSCQASGLQVNLQSFDGGIDNTKGHMTLSSSSGLPRIPKREPLEKSSTVRYLPSEEIMDPMIDLRNRRMERQPDRFEGTIEEHILRSLQAVGQLPYSPQEAATKNGHMDQDEWERYCQLQMLHKGDKNQLLASEIPSSNSALLNAAMTHSIVFPYPPANVMGMQKISINESYDEGIEKDLPPMSKISRDMSARYPTVTTKLPSSSLQPSLADQGYNTAFGSNGQTTLPNSASATQMLQQQSQQGFGSAICADSVIPPPLGPPPIPPRALKPDYRVKGHALLPHEVFAHSSSPTSPQQTFDSNGTPIISSSAKSYATGVPGTKFQESSVISSSSQLLPLPSPKFSHSGPILRRDHQHPVVGKSSSLKYNIGALNGGSTSSSLLHQSNRNRGARSMDLSGLEWQCHICTTKNLSSDKVCGVCSASRMKSSLTAGNEVPGRYGRLELSKNDLVQGMSKKACPACTLENEPDRTLCSLCECPLETPYTYV</sequence>
<evidence type="ECO:0000256" key="4">
    <source>
        <dbReference type="PROSITE-ProRule" id="PRU00322"/>
    </source>
</evidence>
<keyword evidence="1" id="KW-0479">Metal-binding</keyword>
<evidence type="ECO:0000256" key="2">
    <source>
        <dbReference type="ARBA" id="ARBA00022771"/>
    </source>
</evidence>
<dbReference type="Pfam" id="PF21388">
    <property type="entry name" value="SPATA2_PUB-like"/>
    <property type="match status" value="1"/>
</dbReference>
<evidence type="ECO:0000256" key="3">
    <source>
        <dbReference type="ARBA" id="ARBA00022833"/>
    </source>
</evidence>
<evidence type="ECO:0000256" key="1">
    <source>
        <dbReference type="ARBA" id="ARBA00022723"/>
    </source>
</evidence>
<evidence type="ECO:0000259" key="5">
    <source>
        <dbReference type="PROSITE" id="PS50199"/>
    </source>
</evidence>
<dbReference type="GO" id="GO:0008270">
    <property type="term" value="F:zinc ion binding"/>
    <property type="evidence" value="ECO:0007669"/>
    <property type="project" value="UniProtKB-KW"/>
</dbReference>
<keyword evidence="7" id="KW-1185">Reference proteome</keyword>
<dbReference type="InterPro" id="IPR048839">
    <property type="entry name" value="SPATA2_PUB-like"/>
</dbReference>
<dbReference type="InterPro" id="IPR036339">
    <property type="entry name" value="PUB-like_dom_sf"/>
</dbReference>
<dbReference type="PANTHER" id="PTHR15326:SF2">
    <property type="entry name" value="PROTEIN TAMOZHENNIC"/>
    <property type="match status" value="1"/>
</dbReference>
<evidence type="ECO:0000313" key="6">
    <source>
        <dbReference type="EMBL" id="KAK3790420.1"/>
    </source>
</evidence>
<evidence type="ECO:0000313" key="7">
    <source>
        <dbReference type="Proteomes" id="UP001283361"/>
    </source>
</evidence>
<dbReference type="SUPFAM" id="SSF143503">
    <property type="entry name" value="PUG domain-like"/>
    <property type="match status" value="1"/>
</dbReference>
<dbReference type="Gene3D" id="1.20.58.2190">
    <property type="match status" value="1"/>
</dbReference>
<dbReference type="PANTHER" id="PTHR15326">
    <property type="entry name" value="SPERMATOGENESIS-ASSOCIATED PROTEIN 2/TAMOZHENNIC"/>
    <property type="match status" value="1"/>
</dbReference>
<dbReference type="GO" id="GO:0005737">
    <property type="term" value="C:cytoplasm"/>
    <property type="evidence" value="ECO:0007669"/>
    <property type="project" value="TreeGrafter"/>
</dbReference>
<dbReference type="PROSITE" id="PS01358">
    <property type="entry name" value="ZF_RANBP2_1"/>
    <property type="match status" value="1"/>
</dbReference>
<accession>A0AAE1AMR1</accession>
<name>A0AAE1AMR1_9GAST</name>